<dbReference type="AlphaFoldDB" id="A0A507EPX5"/>
<name>A0A507EPX5_9FUNG</name>
<evidence type="ECO:0000313" key="3">
    <source>
        <dbReference type="Proteomes" id="UP000320333"/>
    </source>
</evidence>
<reference evidence="2 3" key="1">
    <citation type="journal article" date="2019" name="Sci. Rep.">
        <title>Comparative genomics of chytrid fungi reveal insights into the obligate biotrophic and pathogenic lifestyle of Synchytrium endobioticum.</title>
        <authorList>
            <person name="van de Vossenberg B.T.L.H."/>
            <person name="Warris S."/>
            <person name="Nguyen H.D.T."/>
            <person name="van Gent-Pelzer M.P.E."/>
            <person name="Joly D.L."/>
            <person name="van de Geest H.C."/>
            <person name="Bonants P.J.M."/>
            <person name="Smith D.S."/>
            <person name="Levesque C.A."/>
            <person name="van der Lee T.A.J."/>
        </authorList>
    </citation>
    <scope>NUCLEOTIDE SEQUENCE [LARGE SCALE GENOMIC DNA]</scope>
    <source>
        <strain evidence="2 3">CBS 675.73</strain>
    </source>
</reference>
<feature type="compositionally biased region" description="Low complexity" evidence="1">
    <location>
        <begin position="80"/>
        <end position="92"/>
    </location>
</feature>
<evidence type="ECO:0008006" key="4">
    <source>
        <dbReference type="Google" id="ProtNLM"/>
    </source>
</evidence>
<sequence>MLNREHCRTTSSAAPPESMHEAHRPSAMHHQTTTTPSDHHLATSPDEQQQQAHYSAHFPSMQSPIHTGHPYMSHLHHMDNNNNNNSSNTSISNTQTSNLLLLTDFEPTTNASPLGSAIRHNSQAYRYMHSAHPPPMQSYHPAISLGGVGATAAAATAYYAFNGEPLDPLLIHPSMPIIPTMQQQQPLQQMPSSSSLSRSRQIPQKSFSTPLSLYQFEQFLAQPSVSAAAPSPPASSSSAATTYCIPIAPLNSLDFPDPLPESANPPTPTNLNEKNLGVAAVESSAAFVVVSTPTSFIENNAAASTTTTAFIQQPHSLSNSPLESSPIIVCVPKKCSAKRSRITQTALLYLIDRYNENSSPSTAQLQVYAQHLNMDVPKVRIWCVFLLFFWCLWDVQP</sequence>
<dbReference type="Proteomes" id="UP000320333">
    <property type="component" value="Unassembled WGS sequence"/>
</dbReference>
<dbReference type="InterPro" id="IPR009057">
    <property type="entry name" value="Homeodomain-like_sf"/>
</dbReference>
<dbReference type="SUPFAM" id="SSF46689">
    <property type="entry name" value="Homeodomain-like"/>
    <property type="match status" value="1"/>
</dbReference>
<proteinExistence type="predicted"/>
<evidence type="ECO:0000313" key="2">
    <source>
        <dbReference type="EMBL" id="TPX65891.1"/>
    </source>
</evidence>
<accession>A0A507EPX5</accession>
<organism evidence="2 3">
    <name type="scientific">Chytriomyces confervae</name>
    <dbReference type="NCBI Taxonomy" id="246404"/>
    <lineage>
        <taxon>Eukaryota</taxon>
        <taxon>Fungi</taxon>
        <taxon>Fungi incertae sedis</taxon>
        <taxon>Chytridiomycota</taxon>
        <taxon>Chytridiomycota incertae sedis</taxon>
        <taxon>Chytridiomycetes</taxon>
        <taxon>Chytridiales</taxon>
        <taxon>Chytriomycetaceae</taxon>
        <taxon>Chytriomyces</taxon>
    </lineage>
</organism>
<feature type="region of interest" description="Disordered" evidence="1">
    <location>
        <begin position="182"/>
        <end position="202"/>
    </location>
</feature>
<dbReference type="Gene3D" id="1.10.10.60">
    <property type="entry name" value="Homeodomain-like"/>
    <property type="match status" value="1"/>
</dbReference>
<feature type="region of interest" description="Disordered" evidence="1">
    <location>
        <begin position="1"/>
        <end position="92"/>
    </location>
</feature>
<gene>
    <name evidence="2" type="ORF">CcCBS67573_g07997</name>
</gene>
<comment type="caution">
    <text evidence="2">The sequence shown here is derived from an EMBL/GenBank/DDBJ whole genome shotgun (WGS) entry which is preliminary data.</text>
</comment>
<evidence type="ECO:0000256" key="1">
    <source>
        <dbReference type="SAM" id="MobiDB-lite"/>
    </source>
</evidence>
<dbReference type="EMBL" id="QEAP01000467">
    <property type="protein sequence ID" value="TPX65891.1"/>
    <property type="molecule type" value="Genomic_DNA"/>
</dbReference>
<keyword evidence="3" id="KW-1185">Reference proteome</keyword>
<protein>
    <recommendedName>
        <fullName evidence="4">Homeobox domain-containing protein</fullName>
    </recommendedName>
</protein>